<feature type="region of interest" description="Disordered" evidence="2">
    <location>
        <begin position="411"/>
        <end position="449"/>
    </location>
</feature>
<dbReference type="InParanoid" id="A0A1X7VBX0"/>
<sequence>MSTFITDTNILTMIIELVYIEAGEWIVQSILDGNDLTSKKYQEKYSSYSKTRTWWMDQLIEYPTEKEMKLQRYIQSLHQELQVAHENKVLLQEALTEANKQGSKLDGNKLVIMNEKLEEILQEKQIITDDNEKLRAKVAYNEVYITEIEEENKQAKKEKEQAEKEKEQAEEEKRQLEEQYLIDKQITKELKAKVAVNDVYITELEEENEKVEKQYLKEKEITKELKSKVADNELYTAKLMKEREQWSQIKETSTIGLQFNYLIPSMDNLDCLSDVQVAEKKLFLIQGEKAQLMNWEKYGVRIGVEEGSLLSSETVEAAVVALVGGQFEFPPNTVLFGAKQKKDITGWTIDPHVEPCRLRRCDVNRFGETNYPLPPSCLISVYGSPDAVPTLHYSIPLEGVADPVSLYIRRSLQRNPPPPSTDPTTSSSSSNIVHESTSVSSTGGASPSATVDVNKVKKVINDVLVSHYAALNSLPKKGLSELANQLYTVRLVNNAVKEAPLMQECIDEFKASLSFKRKLPKVEEHCQKFLNSFVAVRGSYADAAEALGEDWIEVIQNELGLDFNIDIDD</sequence>
<evidence type="ECO:0000313" key="3">
    <source>
        <dbReference type="EnsemblMetazoa" id="Aqu2.1.37239_001"/>
    </source>
</evidence>
<protein>
    <submittedName>
        <fullName evidence="3">Uncharacterized protein</fullName>
    </submittedName>
</protein>
<dbReference type="EnsemblMetazoa" id="Aqu2.1.37239_001">
    <property type="protein sequence ID" value="Aqu2.1.37239_001"/>
    <property type="gene ID" value="Aqu2.1.37239"/>
</dbReference>
<evidence type="ECO:0000256" key="2">
    <source>
        <dbReference type="SAM" id="MobiDB-lite"/>
    </source>
</evidence>
<evidence type="ECO:0000256" key="1">
    <source>
        <dbReference type="SAM" id="Coils"/>
    </source>
</evidence>
<feature type="coiled-coil region" evidence="1">
    <location>
        <begin position="81"/>
        <end position="224"/>
    </location>
</feature>
<reference evidence="3" key="1">
    <citation type="submission" date="2017-05" db="UniProtKB">
        <authorList>
            <consortium name="EnsemblMetazoa"/>
        </authorList>
    </citation>
    <scope>IDENTIFICATION</scope>
</reference>
<name>A0A1X7VBX0_AMPQE</name>
<keyword evidence="1" id="KW-0175">Coiled coil</keyword>
<feature type="compositionally biased region" description="Low complexity" evidence="2">
    <location>
        <begin position="422"/>
        <end position="441"/>
    </location>
</feature>
<accession>A0A1X7VBX0</accession>
<proteinExistence type="predicted"/>
<dbReference type="AlphaFoldDB" id="A0A1X7VBX0"/>
<organism evidence="3">
    <name type="scientific">Amphimedon queenslandica</name>
    <name type="common">Sponge</name>
    <dbReference type="NCBI Taxonomy" id="400682"/>
    <lineage>
        <taxon>Eukaryota</taxon>
        <taxon>Metazoa</taxon>
        <taxon>Porifera</taxon>
        <taxon>Demospongiae</taxon>
        <taxon>Heteroscleromorpha</taxon>
        <taxon>Haplosclerida</taxon>
        <taxon>Niphatidae</taxon>
        <taxon>Amphimedon</taxon>
    </lineage>
</organism>